<dbReference type="InterPro" id="IPR011250">
    <property type="entry name" value="OMP/PagP_B-barrel"/>
</dbReference>
<comment type="caution">
    <text evidence="2">The sequence shown here is derived from an EMBL/GenBank/DDBJ whole genome shotgun (WGS) entry which is preliminary data.</text>
</comment>
<evidence type="ECO:0000313" key="2">
    <source>
        <dbReference type="EMBL" id="MBY5957488.1"/>
    </source>
</evidence>
<dbReference type="InterPro" id="IPR045743">
    <property type="entry name" value="DUF6089"/>
</dbReference>
<protein>
    <recommendedName>
        <fullName evidence="1">DUF6089 domain-containing protein</fullName>
    </recommendedName>
</protein>
<dbReference type="RefSeq" id="WP_222579009.1">
    <property type="nucleotide sequence ID" value="NZ_JAHVHU010000005.1"/>
</dbReference>
<proteinExistence type="predicted"/>
<evidence type="ECO:0000259" key="1">
    <source>
        <dbReference type="Pfam" id="PF19573"/>
    </source>
</evidence>
<organism evidence="2 3">
    <name type="scientific">Membranihabitans marinus</name>
    <dbReference type="NCBI Taxonomy" id="1227546"/>
    <lineage>
        <taxon>Bacteria</taxon>
        <taxon>Pseudomonadati</taxon>
        <taxon>Bacteroidota</taxon>
        <taxon>Saprospiria</taxon>
        <taxon>Saprospirales</taxon>
        <taxon>Saprospiraceae</taxon>
        <taxon>Membranihabitans</taxon>
    </lineage>
</organism>
<sequence>MKLYVRFFLTIIGVVLFFAPSARTQTLELGIGLGISAYNGDILPDALSFTKTSALAGQVQISFHLNERWKAQVFYNRGRLKGADADFGRHNRNLSFVTNIDELGVRGIFNLIRFDPYGESGSPFTAYVGTGLTVYHFNPFTTNLQGQKVFLQEVGTAGQYLPNEQDRPRPYNLFQLGIPITMGVSYAVTPQLILGLEVDYRWLFTDYIDDIGPDRYPDFDNLLLSGDQAALLTNRGWESVYDPDQGINPIDVAKMYYQDNNLSSSFRSIGQGNDVFGFILFKISYMLEEISFGGKSKFGCYSF</sequence>
<evidence type="ECO:0000313" key="3">
    <source>
        <dbReference type="Proteomes" id="UP000753961"/>
    </source>
</evidence>
<dbReference type="EMBL" id="JAHVHU010000005">
    <property type="protein sequence ID" value="MBY5957488.1"/>
    <property type="molecule type" value="Genomic_DNA"/>
</dbReference>
<dbReference type="AlphaFoldDB" id="A0A953HMY1"/>
<dbReference type="Gene3D" id="2.40.160.20">
    <property type="match status" value="1"/>
</dbReference>
<feature type="domain" description="DUF6089" evidence="1">
    <location>
        <begin position="6"/>
        <end position="214"/>
    </location>
</feature>
<dbReference type="SUPFAM" id="SSF56925">
    <property type="entry name" value="OMPA-like"/>
    <property type="match status" value="1"/>
</dbReference>
<reference evidence="2" key="1">
    <citation type="submission" date="2021-06" db="EMBL/GenBank/DDBJ databases">
        <title>44 bacteria genomes isolated from Dapeng, Shenzhen.</title>
        <authorList>
            <person name="Zheng W."/>
            <person name="Yu S."/>
            <person name="Huang Y."/>
        </authorList>
    </citation>
    <scope>NUCLEOTIDE SEQUENCE</scope>
    <source>
        <strain evidence="2">DP5N28-2</strain>
    </source>
</reference>
<name>A0A953HMY1_9BACT</name>
<dbReference type="Pfam" id="PF19573">
    <property type="entry name" value="DUF6089"/>
    <property type="match status" value="1"/>
</dbReference>
<keyword evidence="3" id="KW-1185">Reference proteome</keyword>
<gene>
    <name evidence="2" type="ORF">KUV50_05025</name>
</gene>
<dbReference type="Proteomes" id="UP000753961">
    <property type="component" value="Unassembled WGS sequence"/>
</dbReference>
<accession>A0A953HMY1</accession>